<dbReference type="PANTHER" id="PTHR23321">
    <property type="entry name" value="RIBOSOMAL PROTEIN S15, BACTERIAL AND ORGANELLAR"/>
    <property type="match status" value="1"/>
</dbReference>
<organism evidence="6 7">
    <name type="scientific">Peptoniphilus koenoeneniae</name>
    <dbReference type="NCBI Taxonomy" id="507751"/>
    <lineage>
        <taxon>Bacteria</taxon>
        <taxon>Bacillati</taxon>
        <taxon>Bacillota</taxon>
        <taxon>Tissierellia</taxon>
        <taxon>Tissierellales</taxon>
        <taxon>Peptoniphilaceae</taxon>
        <taxon>Peptoniphilus</taxon>
    </lineage>
</organism>
<comment type="subunit">
    <text evidence="3">Part of the 30S ribosomal subunit. Forms a bridge to the 50S subunit in the 70S ribosome, contacting the 23S rRNA.</text>
</comment>
<evidence type="ECO:0000256" key="4">
    <source>
        <dbReference type="RuleBase" id="RU003919"/>
    </source>
</evidence>
<dbReference type="InterPro" id="IPR009068">
    <property type="entry name" value="uS15_NS1_RNA-bd_sf"/>
</dbReference>
<reference evidence="6 7" key="1">
    <citation type="submission" date="2023-07" db="EMBL/GenBank/DDBJ databases">
        <title>Genomic Encyclopedia of Type Strains, Phase IV (KMG-IV): sequencing the most valuable type-strain genomes for metagenomic binning, comparative biology and taxonomic classification.</title>
        <authorList>
            <person name="Goeker M."/>
        </authorList>
    </citation>
    <scope>NUCLEOTIDE SEQUENCE [LARGE SCALE GENOMIC DNA]</scope>
    <source>
        <strain evidence="6 7">DSM 22616</strain>
    </source>
</reference>
<name>A0ABU0ATH6_9FIRM</name>
<dbReference type="Gene3D" id="6.10.250.3130">
    <property type="match status" value="1"/>
</dbReference>
<evidence type="ECO:0000256" key="5">
    <source>
        <dbReference type="RuleBase" id="RU004524"/>
    </source>
</evidence>
<comment type="caution">
    <text evidence="6">The sequence shown here is derived from an EMBL/GenBank/DDBJ whole genome shotgun (WGS) entry which is preliminary data.</text>
</comment>
<dbReference type="PROSITE" id="PS00362">
    <property type="entry name" value="RIBOSOMAL_S15"/>
    <property type="match status" value="1"/>
</dbReference>
<comment type="function">
    <text evidence="3 5">One of the primary rRNA binding proteins, it binds directly to 16S rRNA where it helps nucleate assembly of the platform of the 30S subunit by binding and bridging several RNA helices of the 16S rRNA.</text>
</comment>
<accession>A0ABU0ATH6</accession>
<protein>
    <recommendedName>
        <fullName evidence="3">Small ribosomal subunit protein uS15</fullName>
    </recommendedName>
</protein>
<evidence type="ECO:0000313" key="6">
    <source>
        <dbReference type="EMBL" id="MDQ0274072.1"/>
    </source>
</evidence>
<dbReference type="EMBL" id="JAUSTN010000001">
    <property type="protein sequence ID" value="MDQ0274072.1"/>
    <property type="molecule type" value="Genomic_DNA"/>
</dbReference>
<comment type="similarity">
    <text evidence="3 4">Belongs to the universal ribosomal protein uS15 family.</text>
</comment>
<dbReference type="NCBIfam" id="TIGR00952">
    <property type="entry name" value="S15_bact"/>
    <property type="match status" value="1"/>
</dbReference>
<sequence>MLNKEEKLEIIESYKTHEGDTGSPEVQIAILTKRINELNEHLKEHKKDHHSRRGLLKMVGKRRNLLRYLKDKDIERYRTLVEKLDIRG</sequence>
<comment type="function">
    <text evidence="3">Forms an intersubunit bridge (bridge B4) with the 23S rRNA of the 50S subunit in the ribosome.</text>
</comment>
<dbReference type="InterPro" id="IPR005290">
    <property type="entry name" value="Ribosomal_uS15_bac-type"/>
</dbReference>
<dbReference type="Proteomes" id="UP001236559">
    <property type="component" value="Unassembled WGS sequence"/>
</dbReference>
<evidence type="ECO:0000256" key="2">
    <source>
        <dbReference type="ARBA" id="ARBA00023274"/>
    </source>
</evidence>
<evidence type="ECO:0000313" key="7">
    <source>
        <dbReference type="Proteomes" id="UP001236559"/>
    </source>
</evidence>
<dbReference type="CDD" id="cd00353">
    <property type="entry name" value="Ribosomal_S15p_S13e"/>
    <property type="match status" value="1"/>
</dbReference>
<keyword evidence="1 3" id="KW-0689">Ribosomal protein</keyword>
<dbReference type="RefSeq" id="WP_023056423.1">
    <property type="nucleotide sequence ID" value="NZ_JAUSTN010000001.1"/>
</dbReference>
<dbReference type="SMART" id="SM01387">
    <property type="entry name" value="Ribosomal_S15"/>
    <property type="match status" value="1"/>
</dbReference>
<proteinExistence type="inferred from homology"/>
<dbReference type="PANTHER" id="PTHR23321:SF26">
    <property type="entry name" value="SMALL RIBOSOMAL SUBUNIT PROTEIN US15M"/>
    <property type="match status" value="1"/>
</dbReference>
<keyword evidence="3 5" id="KW-0699">rRNA-binding</keyword>
<dbReference type="HAMAP" id="MF_01343_B">
    <property type="entry name" value="Ribosomal_uS15_B"/>
    <property type="match status" value="1"/>
</dbReference>
<evidence type="ECO:0000256" key="1">
    <source>
        <dbReference type="ARBA" id="ARBA00022980"/>
    </source>
</evidence>
<evidence type="ECO:0000256" key="3">
    <source>
        <dbReference type="HAMAP-Rule" id="MF_01343"/>
    </source>
</evidence>
<dbReference type="GO" id="GO:0005840">
    <property type="term" value="C:ribosome"/>
    <property type="evidence" value="ECO:0007669"/>
    <property type="project" value="UniProtKB-KW"/>
</dbReference>
<gene>
    <name evidence="3" type="primary">rpsO</name>
    <name evidence="6" type="ORF">J2S72_000068</name>
</gene>
<keyword evidence="3 5" id="KW-0694">RNA-binding</keyword>
<dbReference type="SUPFAM" id="SSF47060">
    <property type="entry name" value="S15/NS1 RNA-binding domain"/>
    <property type="match status" value="1"/>
</dbReference>
<dbReference type="InterPro" id="IPR000589">
    <property type="entry name" value="Ribosomal_uS15"/>
</dbReference>
<keyword evidence="7" id="KW-1185">Reference proteome</keyword>
<dbReference type="Gene3D" id="1.10.287.10">
    <property type="entry name" value="S15/NS1, RNA-binding"/>
    <property type="match status" value="1"/>
</dbReference>
<dbReference type="Pfam" id="PF00312">
    <property type="entry name" value="Ribosomal_S15"/>
    <property type="match status" value="1"/>
</dbReference>
<keyword evidence="2 3" id="KW-0687">Ribonucleoprotein</keyword>